<evidence type="ECO:0000259" key="2">
    <source>
        <dbReference type="Pfam" id="PF14760"/>
    </source>
</evidence>
<keyword evidence="3" id="KW-0418">Kinase</keyword>
<comment type="caution">
    <text evidence="3">The sequence shown here is derived from an EMBL/GenBank/DDBJ whole genome shotgun (WGS) entry which is preliminary data.</text>
</comment>
<keyword evidence="4" id="KW-1185">Reference proteome</keyword>
<gene>
    <name evidence="3" type="primary">rnk</name>
    <name evidence="3" type="ORF">ABNW52_07620</name>
</gene>
<dbReference type="InterPro" id="IPR036953">
    <property type="entry name" value="GreA/GreB_C_sf"/>
</dbReference>
<sequence length="135" mass="14575">MTTQPSIIVSSQDYERLSALLAGEAGHSETGRALEAELDRADIVEPEQMPANVVTMNSRVRFRLDNGEEKELTLVYPHDADDTPRHISVLAPVGSALLGMSVGQSMDWPLPGGGHTVLTIDAVTYQPEAAGELHR</sequence>
<dbReference type="PANTHER" id="PTHR30437:SF5">
    <property type="entry name" value="REGULATOR OF NUCLEOSIDE DIPHOSPHATE KINASE"/>
    <property type="match status" value="1"/>
</dbReference>
<evidence type="ECO:0000259" key="1">
    <source>
        <dbReference type="Pfam" id="PF01272"/>
    </source>
</evidence>
<dbReference type="InterPro" id="IPR023459">
    <property type="entry name" value="Tscrpt_elong_fac_GreA/B_fam"/>
</dbReference>
<dbReference type="Pfam" id="PF14760">
    <property type="entry name" value="Rnk_N"/>
    <property type="match status" value="1"/>
</dbReference>
<name>A0ABV1M2M0_9NEIS</name>
<proteinExistence type="predicted"/>
<organism evidence="3 4">
    <name type="scientific">Vogesella oryzagri</name>
    <dbReference type="NCBI Taxonomy" id="3160864"/>
    <lineage>
        <taxon>Bacteria</taxon>
        <taxon>Pseudomonadati</taxon>
        <taxon>Pseudomonadota</taxon>
        <taxon>Betaproteobacteria</taxon>
        <taxon>Neisseriales</taxon>
        <taxon>Chromobacteriaceae</taxon>
        <taxon>Vogesella</taxon>
    </lineage>
</organism>
<dbReference type="Gene3D" id="1.10.286.20">
    <property type="match status" value="1"/>
</dbReference>
<evidence type="ECO:0000313" key="3">
    <source>
        <dbReference type="EMBL" id="MEQ6290482.1"/>
    </source>
</evidence>
<feature type="domain" description="Transcription elongation factor GreA/GreB C-terminal" evidence="1">
    <location>
        <begin position="50"/>
        <end position="125"/>
    </location>
</feature>
<dbReference type="Pfam" id="PF01272">
    <property type="entry name" value="GreA_GreB"/>
    <property type="match status" value="1"/>
</dbReference>
<dbReference type="Proteomes" id="UP001433638">
    <property type="component" value="Unassembled WGS sequence"/>
</dbReference>
<accession>A0ABV1M2M0</accession>
<dbReference type="InterPro" id="IPR001437">
    <property type="entry name" value="Tscrpt_elong_fac_GreA/B_C"/>
</dbReference>
<dbReference type="InterPro" id="IPR029462">
    <property type="entry name" value="Rnk_N"/>
</dbReference>
<protein>
    <submittedName>
        <fullName evidence="3">Nucleoside diphosphate kinase regulator</fullName>
    </submittedName>
</protein>
<feature type="domain" description="Regulator of nucleoside diphosphate kinase N-terminal" evidence="2">
    <location>
        <begin position="5"/>
        <end position="44"/>
    </location>
</feature>
<dbReference type="Gene3D" id="3.10.50.30">
    <property type="entry name" value="Transcription elongation factor, GreA/GreB, C-terminal domain"/>
    <property type="match status" value="1"/>
</dbReference>
<keyword evidence="3" id="KW-0808">Transferase</keyword>
<dbReference type="SUPFAM" id="SSF54534">
    <property type="entry name" value="FKBP-like"/>
    <property type="match status" value="1"/>
</dbReference>
<reference evidence="3" key="1">
    <citation type="submission" date="2024-06" db="EMBL/GenBank/DDBJ databases">
        <title>Genome sequence of Vogesella sp. MAHUQ-64.</title>
        <authorList>
            <person name="Huq M.A."/>
        </authorList>
    </citation>
    <scope>NUCLEOTIDE SEQUENCE</scope>
    <source>
        <strain evidence="3">MAHUQ-64</strain>
    </source>
</reference>
<dbReference type="EMBL" id="JBEFLD010000003">
    <property type="protein sequence ID" value="MEQ6290482.1"/>
    <property type="molecule type" value="Genomic_DNA"/>
</dbReference>
<dbReference type="GO" id="GO:0016301">
    <property type="term" value="F:kinase activity"/>
    <property type="evidence" value="ECO:0007669"/>
    <property type="project" value="UniProtKB-KW"/>
</dbReference>
<dbReference type="PANTHER" id="PTHR30437">
    <property type="entry name" value="TRANSCRIPTION ELONGATION FACTOR GREA"/>
    <property type="match status" value="1"/>
</dbReference>
<dbReference type="RefSeq" id="WP_349586005.1">
    <property type="nucleotide sequence ID" value="NZ_JBEFLD010000003.1"/>
</dbReference>
<dbReference type="NCBIfam" id="NF004396">
    <property type="entry name" value="PRK05753.1"/>
    <property type="match status" value="1"/>
</dbReference>
<evidence type="ECO:0000313" key="4">
    <source>
        <dbReference type="Proteomes" id="UP001433638"/>
    </source>
</evidence>